<feature type="coiled-coil region" evidence="1">
    <location>
        <begin position="979"/>
        <end position="1006"/>
    </location>
</feature>
<keyword evidence="1" id="KW-0175">Coiled coil</keyword>
<proteinExistence type="predicted"/>
<feature type="compositionally biased region" description="Basic and acidic residues" evidence="2">
    <location>
        <begin position="819"/>
        <end position="847"/>
    </location>
</feature>
<reference evidence="3 4" key="1">
    <citation type="journal article" date="2014" name="Nature">
        <title>The genomic substrate for adaptive radiation in African cichlid fish.</title>
        <authorList>
            <person name="Brawand D."/>
            <person name="Wagner C.E."/>
            <person name="Li Y.I."/>
            <person name="Malinsky M."/>
            <person name="Keller I."/>
            <person name="Fan S."/>
            <person name="Simakov O."/>
            <person name="Ng A.Y."/>
            <person name="Lim Z.W."/>
            <person name="Bezault E."/>
            <person name="Turner-Maier J."/>
            <person name="Johnson J."/>
            <person name="Alcazar R."/>
            <person name="Noh H.J."/>
            <person name="Russell P."/>
            <person name="Aken B."/>
            <person name="Alfoldi J."/>
            <person name="Amemiya C."/>
            <person name="Azzouzi N."/>
            <person name="Baroiller J.F."/>
            <person name="Barloy-Hubler F."/>
            <person name="Berlin A."/>
            <person name="Bloomquist R."/>
            <person name="Carleton K.L."/>
            <person name="Conte M.A."/>
            <person name="D'Cotta H."/>
            <person name="Eshel O."/>
            <person name="Gaffney L."/>
            <person name="Galibert F."/>
            <person name="Gante H.F."/>
            <person name="Gnerre S."/>
            <person name="Greuter L."/>
            <person name="Guyon R."/>
            <person name="Haddad N.S."/>
            <person name="Haerty W."/>
            <person name="Harris R.M."/>
            <person name="Hofmann H.A."/>
            <person name="Hourlier T."/>
            <person name="Hulata G."/>
            <person name="Jaffe D.B."/>
            <person name="Lara M."/>
            <person name="Lee A.P."/>
            <person name="MacCallum I."/>
            <person name="Mwaiko S."/>
            <person name="Nikaido M."/>
            <person name="Nishihara H."/>
            <person name="Ozouf-Costaz C."/>
            <person name="Penman D.J."/>
            <person name="Przybylski D."/>
            <person name="Rakotomanga M."/>
            <person name="Renn S.C.P."/>
            <person name="Ribeiro F.J."/>
            <person name="Ron M."/>
            <person name="Salzburger W."/>
            <person name="Sanchez-Pulido L."/>
            <person name="Santos M.E."/>
            <person name="Searle S."/>
            <person name="Sharpe T."/>
            <person name="Swofford R."/>
            <person name="Tan F.J."/>
            <person name="Williams L."/>
            <person name="Young S."/>
            <person name="Yin S."/>
            <person name="Okada N."/>
            <person name="Kocher T.D."/>
            <person name="Miska E.A."/>
            <person name="Lander E.S."/>
            <person name="Venkatesh B."/>
            <person name="Fernald R.D."/>
            <person name="Meyer A."/>
            <person name="Ponting C.P."/>
            <person name="Streelman J.T."/>
            <person name="Lindblad-Toh K."/>
            <person name="Seehausen O."/>
            <person name="Di Palma F."/>
        </authorList>
    </citation>
    <scope>NUCLEOTIDE SEQUENCE</scope>
</reference>
<evidence type="ECO:0000256" key="2">
    <source>
        <dbReference type="SAM" id="MobiDB-lite"/>
    </source>
</evidence>
<dbReference type="InterPro" id="IPR038810">
    <property type="entry name" value="CNTLN"/>
</dbReference>
<dbReference type="STRING" id="106582.ENSMZEP00005026176"/>
<dbReference type="GO" id="GO:0010457">
    <property type="term" value="P:centriole-centriole cohesion"/>
    <property type="evidence" value="ECO:0007669"/>
    <property type="project" value="TreeGrafter"/>
</dbReference>
<sequence length="1304" mass="148863">MSSKDDARTLVLEEQVKTLSDELLQCQADKEFVWSLWKRLQVANPDLTQAVSLVVEREKHKAEIKDRKVLEILQSKDYKIQELEQRVTGQQQEINGLLQRRTAEEESDLMKKELTALREQLVNKSQELEEMKTKCRRKEEEERQVVHALEEEKEGLASRCAALQADLEENQRQANSQRDQRDTAQTRIKDLEEKLHNTCQELTALQSHSSSLEALLSSKDTELATKHEQLDHLCRDFAEVQTLYRRSTEHAAEQSHLIKQLEGLNLDTQRVLRNQEEAHSADATSYQQLYKELSQCYQALVSSEAKLRQSHQELSSQLAQKDQQILELQAGLQQQQQEQIQLQQELQLQQQPQLTAIYPSPQKQTNFKALASEQVDAVAQKSSPDQASTRGSCPRPEGSTFHQRSASSIRRQQGAPVQRSRSLSPAGSVGFGSERRKEAEERIRDLEELLQLKMEENEELRRAHDKRRERLRLIQTNYKAVRDQLKEMEKSNGMPGGRIQRAAPWQLRQEDSDAVWNELAYLKNLTRKLSIEKAGLEEELDMLRVQAAMDRATVKELHLCLANKHQELLHKMVEEHQVKSSTPKKPSLLSGRMEQLLKKIDQLEQRMISMEEQTERLKDEKEQLLEVNEDLAHNCRKLQASLDHQRTQEAACEKAAHAQAVAQEEQHCSEVKALEVQLASSQKEATKLHQQLLKLRQELGILRAAKDFYRNRAAGPMRAGGIANSISSKVKFKTTRHRGLLRQRSHQRVSANQAISWQGPSSSAAKDEWEDMSVESDSAEEYSDSLNSLPSGTVPHRQHTNRQSYRWSPISNTEAPAAESHRKQPDVLARDDKQREPWDRGTRGEKSRQRRKRMLVKTQRCSSSSLQQRIESLQRHVDILRSARKDAMLSARDLQRANEMITAQLNSLTEKLCSSKQLTQKLTSDLAGVQQQKKVLEMELKQWKQIKFPPQTTIPPTAPANVECSCQCRTIPAPANPALQALEAEVKQLQAKLKSASAEVTRQVAANKALRGQLQEKEDKLCQLQDKLSHTERDVNMKRQLVEDLKTRLKFLQEMEKSYRGQVEELEKKVKTLSEEASNRKALIESLKRRLNVATTEKSQYEASCAKLKEDLEKKEQRMHALQARVGAGEQALAALEQTATEQMEGLTQQSSHALERVQRQLGQAYSQLEQLHSFIKALASEILLDVQEVKQQLMKRRRLRQANSVAAKGGLSAKSMIKAKSIAASILNMSENDLADIMETDQGTADCSEYPRDQQWLAHVNHILQQKIPSAGQLMEAVRVKMKERKVLTEELATLATPVSEKA</sequence>
<dbReference type="Gene3D" id="1.10.287.1490">
    <property type="match status" value="1"/>
</dbReference>
<feature type="coiled-coil region" evidence="1">
    <location>
        <begin position="318"/>
        <end position="345"/>
    </location>
</feature>
<feature type="compositionally biased region" description="Acidic residues" evidence="2">
    <location>
        <begin position="768"/>
        <end position="783"/>
    </location>
</feature>
<feature type="compositionally biased region" description="Polar residues" evidence="2">
    <location>
        <begin position="380"/>
        <end position="391"/>
    </location>
</feature>
<evidence type="ECO:0000256" key="1">
    <source>
        <dbReference type="SAM" id="Coils"/>
    </source>
</evidence>
<dbReference type="RefSeq" id="XP_004549445.1">
    <property type="nucleotide sequence ID" value="XM_004549388.3"/>
</dbReference>
<evidence type="ECO:0000313" key="4">
    <source>
        <dbReference type="Proteomes" id="UP000265160"/>
    </source>
</evidence>
<name>A0A3P9CWI0_9CICH</name>
<dbReference type="PANTHER" id="PTHR18957:SF0">
    <property type="entry name" value="CENTLEIN"/>
    <property type="match status" value="1"/>
</dbReference>
<reference evidence="3" key="2">
    <citation type="submission" date="2025-08" db="UniProtKB">
        <authorList>
            <consortium name="Ensembl"/>
        </authorList>
    </citation>
    <scope>IDENTIFICATION</scope>
</reference>
<keyword evidence="4" id="KW-1185">Reference proteome</keyword>
<protein>
    <submittedName>
        <fullName evidence="3">Centlein</fullName>
    </submittedName>
</protein>
<dbReference type="KEGG" id="mze:101483861"/>
<organism evidence="3 4">
    <name type="scientific">Maylandia zebra</name>
    <name type="common">zebra mbuna</name>
    <dbReference type="NCBI Taxonomy" id="106582"/>
    <lineage>
        <taxon>Eukaryota</taxon>
        <taxon>Metazoa</taxon>
        <taxon>Chordata</taxon>
        <taxon>Craniata</taxon>
        <taxon>Vertebrata</taxon>
        <taxon>Euteleostomi</taxon>
        <taxon>Actinopterygii</taxon>
        <taxon>Neopterygii</taxon>
        <taxon>Teleostei</taxon>
        <taxon>Neoteleostei</taxon>
        <taxon>Acanthomorphata</taxon>
        <taxon>Ovalentaria</taxon>
        <taxon>Cichlomorphae</taxon>
        <taxon>Cichliformes</taxon>
        <taxon>Cichlidae</taxon>
        <taxon>African cichlids</taxon>
        <taxon>Pseudocrenilabrinae</taxon>
        <taxon>Haplochromini</taxon>
        <taxon>Maylandia</taxon>
        <taxon>Maylandia zebra complex</taxon>
    </lineage>
</organism>
<dbReference type="PANTHER" id="PTHR18957">
    <property type="entry name" value="CENTLEIN"/>
    <property type="match status" value="1"/>
</dbReference>
<dbReference type="Proteomes" id="UP000265160">
    <property type="component" value="LG6"/>
</dbReference>
<feature type="coiled-coil region" evidence="1">
    <location>
        <begin position="671"/>
        <end position="698"/>
    </location>
</feature>
<feature type="coiled-coil region" evidence="1">
    <location>
        <begin position="73"/>
        <end position="208"/>
    </location>
</feature>
<dbReference type="GeneID" id="101483861"/>
<feature type="compositionally biased region" description="Basic residues" evidence="2">
    <location>
        <begin position="733"/>
        <end position="747"/>
    </location>
</feature>
<feature type="coiled-coil region" evidence="1">
    <location>
        <begin position="1035"/>
        <end position="1132"/>
    </location>
</feature>
<evidence type="ECO:0000313" key="3">
    <source>
        <dbReference type="Ensembl" id="ENSMZEP00005026176.1"/>
    </source>
</evidence>
<dbReference type="GO" id="GO:0005813">
    <property type="term" value="C:centrosome"/>
    <property type="evidence" value="ECO:0007669"/>
    <property type="project" value="TreeGrafter"/>
</dbReference>
<accession>A0A3P9CWI0</accession>
<feature type="coiled-coil region" evidence="1">
    <location>
        <begin position="863"/>
        <end position="946"/>
    </location>
</feature>
<dbReference type="Ensembl" id="ENSMZET00005027019.1">
    <property type="protein sequence ID" value="ENSMZEP00005026176.1"/>
    <property type="gene ID" value="ENSMZEG00005019524.1"/>
</dbReference>
<dbReference type="GeneTree" id="ENSGT00440000034932"/>
<dbReference type="RefSeq" id="XP_004549444.1">
    <property type="nucleotide sequence ID" value="XM_004549387.2"/>
</dbReference>
<feature type="compositionally biased region" description="Polar residues" evidence="2">
    <location>
        <begin position="748"/>
        <end position="764"/>
    </location>
</feature>
<feature type="region of interest" description="Disordered" evidence="2">
    <location>
        <begin position="375"/>
        <end position="438"/>
    </location>
</feature>
<feature type="compositionally biased region" description="Polar residues" evidence="2">
    <location>
        <begin position="400"/>
        <end position="411"/>
    </location>
</feature>
<feature type="region of interest" description="Disordered" evidence="2">
    <location>
        <begin position="733"/>
        <end position="856"/>
    </location>
</feature>
<feature type="compositionally biased region" description="Polar residues" evidence="2">
    <location>
        <begin position="801"/>
        <end position="814"/>
    </location>
</feature>
<reference evidence="3" key="3">
    <citation type="submission" date="2025-09" db="UniProtKB">
        <authorList>
            <consortium name="Ensembl"/>
        </authorList>
    </citation>
    <scope>IDENTIFICATION</scope>
</reference>
<dbReference type="CTD" id="54875"/>
<dbReference type="GO" id="GO:0005814">
    <property type="term" value="C:centriole"/>
    <property type="evidence" value="ECO:0007669"/>
    <property type="project" value="TreeGrafter"/>
</dbReference>
<dbReference type="OrthoDB" id="10011458at2759"/>
<feature type="coiled-coil region" evidence="1">
    <location>
        <begin position="593"/>
        <end position="641"/>
    </location>
</feature>